<dbReference type="Proteomes" id="UP000199501">
    <property type="component" value="Unassembled WGS sequence"/>
</dbReference>
<gene>
    <name evidence="1" type="ORF">SAMN05216174_101692</name>
</gene>
<name>A0A1G6K3J9_9PSEU</name>
<sequence>MVTDPIAARDAELAGVFERLEQAAEQEAAWRDEKESLVRQAKALGASHRAIGGRIEMSHTGVGKLITRTTPAADGSGDVG</sequence>
<dbReference type="EMBL" id="FMZZ01000001">
    <property type="protein sequence ID" value="SDC25441.1"/>
    <property type="molecule type" value="Genomic_DNA"/>
</dbReference>
<dbReference type="AlphaFoldDB" id="A0A1G6K3J9"/>
<dbReference type="STRING" id="1271860.SAMN05216174_101692"/>
<proteinExistence type="predicted"/>
<keyword evidence="2" id="KW-1185">Reference proteome</keyword>
<protein>
    <submittedName>
        <fullName evidence="1">Uncharacterized protein</fullName>
    </submittedName>
</protein>
<evidence type="ECO:0000313" key="1">
    <source>
        <dbReference type="EMBL" id="SDC25441.1"/>
    </source>
</evidence>
<accession>A0A1G6K3J9</accession>
<organism evidence="1 2">
    <name type="scientific">Actinokineospora iranica</name>
    <dbReference type="NCBI Taxonomy" id="1271860"/>
    <lineage>
        <taxon>Bacteria</taxon>
        <taxon>Bacillati</taxon>
        <taxon>Actinomycetota</taxon>
        <taxon>Actinomycetes</taxon>
        <taxon>Pseudonocardiales</taxon>
        <taxon>Pseudonocardiaceae</taxon>
        <taxon>Actinokineospora</taxon>
    </lineage>
</organism>
<reference evidence="2" key="1">
    <citation type="submission" date="2016-10" db="EMBL/GenBank/DDBJ databases">
        <authorList>
            <person name="Varghese N."/>
            <person name="Submissions S."/>
        </authorList>
    </citation>
    <scope>NUCLEOTIDE SEQUENCE [LARGE SCALE GENOMIC DNA]</scope>
    <source>
        <strain evidence="2">IBRC-M 10403</strain>
    </source>
</reference>
<evidence type="ECO:0000313" key="2">
    <source>
        <dbReference type="Proteomes" id="UP000199501"/>
    </source>
</evidence>